<protein>
    <submittedName>
        <fullName evidence="1">Uncharacterized protein</fullName>
    </submittedName>
</protein>
<proteinExistence type="predicted"/>
<accession>A0A0B6Z3I6</accession>
<reference evidence="1" key="1">
    <citation type="submission" date="2014-12" db="EMBL/GenBank/DDBJ databases">
        <title>Insight into the proteome of Arion vulgaris.</title>
        <authorList>
            <person name="Aradska J."/>
            <person name="Bulat T."/>
            <person name="Smidak R."/>
            <person name="Sarate P."/>
            <person name="Gangsoo J."/>
            <person name="Sialana F."/>
            <person name="Bilban M."/>
            <person name="Lubec G."/>
        </authorList>
    </citation>
    <scope>NUCLEOTIDE SEQUENCE</scope>
    <source>
        <tissue evidence="1">Skin</tissue>
    </source>
</reference>
<dbReference type="EMBL" id="HACG01015571">
    <property type="protein sequence ID" value="CEK62436.1"/>
    <property type="molecule type" value="Transcribed_RNA"/>
</dbReference>
<gene>
    <name evidence="1" type="primary">ORF45166</name>
</gene>
<dbReference type="AlphaFoldDB" id="A0A0B6Z3I6"/>
<organism evidence="1">
    <name type="scientific">Arion vulgaris</name>
    <dbReference type="NCBI Taxonomy" id="1028688"/>
    <lineage>
        <taxon>Eukaryota</taxon>
        <taxon>Metazoa</taxon>
        <taxon>Spiralia</taxon>
        <taxon>Lophotrochozoa</taxon>
        <taxon>Mollusca</taxon>
        <taxon>Gastropoda</taxon>
        <taxon>Heterobranchia</taxon>
        <taxon>Euthyneura</taxon>
        <taxon>Panpulmonata</taxon>
        <taxon>Eupulmonata</taxon>
        <taxon>Stylommatophora</taxon>
        <taxon>Helicina</taxon>
        <taxon>Arionoidea</taxon>
        <taxon>Arionidae</taxon>
        <taxon>Arion</taxon>
    </lineage>
</organism>
<name>A0A0B6Z3I6_9EUPU</name>
<evidence type="ECO:0000313" key="1">
    <source>
        <dbReference type="EMBL" id="CEK62436.1"/>
    </source>
</evidence>
<feature type="non-terminal residue" evidence="1">
    <location>
        <position position="125"/>
    </location>
</feature>
<sequence length="125" mass="14320">VSQLLVEDKCSSVIFNSNLVPNGLEQKSNLPHGEQKLFNVLARKLTPREVYQHNNRAGWNEWSIYKGKIYDNGKLKDTFSHLARAVKDTEVHEQMEQKKEIEEIKGHEYCGIRNSSENVSCKGSC</sequence>
<feature type="non-terminal residue" evidence="1">
    <location>
        <position position="1"/>
    </location>
</feature>